<sequence>MISDVEIENEIRASVAEFLEGMRALVRKDVLRTAARYLQVDISAAGISTGPAATPAKPVRKGERAPAPSRPAAPPRSAPSPKKPTRAAPRKKAAAPRTSGGGARPAVAAPKSRAARTPAPAVAAPVKAADQAAPASPVNPASPASLPSGSSGDEIAEALLAHVEIEPGQGIDDLALAMGTPAAELQEPLKKLLAENKITEELRQGQASYYPA</sequence>
<organism evidence="2 3">
    <name type="scientific">Sorangium cellulosum (strain So ce56)</name>
    <name type="common">Polyangium cellulosum (strain So ce56)</name>
    <dbReference type="NCBI Taxonomy" id="448385"/>
    <lineage>
        <taxon>Bacteria</taxon>
        <taxon>Pseudomonadati</taxon>
        <taxon>Myxococcota</taxon>
        <taxon>Polyangia</taxon>
        <taxon>Polyangiales</taxon>
        <taxon>Polyangiaceae</taxon>
        <taxon>Sorangium</taxon>
    </lineage>
</organism>
<evidence type="ECO:0000256" key="1">
    <source>
        <dbReference type="SAM" id="MobiDB-lite"/>
    </source>
</evidence>
<dbReference type="HOGENOM" id="CLU_1299067_0_0_7"/>
<protein>
    <submittedName>
        <fullName evidence="2">Uncharacterized protein</fullName>
    </submittedName>
</protein>
<reference evidence="2 3" key="1">
    <citation type="journal article" date="2007" name="Nat. Biotechnol.">
        <title>Complete genome sequence of the myxobacterium Sorangium cellulosum.</title>
        <authorList>
            <person name="Schneiker S."/>
            <person name="Perlova O."/>
            <person name="Kaiser O."/>
            <person name="Gerth K."/>
            <person name="Alici A."/>
            <person name="Altmeyer M.O."/>
            <person name="Bartels D."/>
            <person name="Bekel T."/>
            <person name="Beyer S."/>
            <person name="Bode E."/>
            <person name="Bode H.B."/>
            <person name="Bolten C.J."/>
            <person name="Choudhuri J.V."/>
            <person name="Doss S."/>
            <person name="Elnakady Y.A."/>
            <person name="Frank B."/>
            <person name="Gaigalat L."/>
            <person name="Goesmann A."/>
            <person name="Groeger C."/>
            <person name="Gross F."/>
            <person name="Jelsbak L."/>
            <person name="Jelsbak L."/>
            <person name="Kalinowski J."/>
            <person name="Kegler C."/>
            <person name="Knauber T."/>
            <person name="Konietzny S."/>
            <person name="Kopp M."/>
            <person name="Krause L."/>
            <person name="Krug D."/>
            <person name="Linke B."/>
            <person name="Mahmud T."/>
            <person name="Martinez-Arias R."/>
            <person name="McHardy A.C."/>
            <person name="Merai M."/>
            <person name="Meyer F."/>
            <person name="Mormann S."/>
            <person name="Munoz-Dorado J."/>
            <person name="Perez J."/>
            <person name="Pradella S."/>
            <person name="Rachid S."/>
            <person name="Raddatz G."/>
            <person name="Rosenau F."/>
            <person name="Rueckert C."/>
            <person name="Sasse F."/>
            <person name="Scharfe M."/>
            <person name="Schuster S.C."/>
            <person name="Suen G."/>
            <person name="Treuner-Lange A."/>
            <person name="Velicer G.J."/>
            <person name="Vorholter F.-J."/>
            <person name="Weissman K.J."/>
            <person name="Welch R.D."/>
            <person name="Wenzel S.C."/>
            <person name="Whitworth D.E."/>
            <person name="Wilhelm S."/>
            <person name="Wittmann C."/>
            <person name="Bloecker H."/>
            <person name="Puehler A."/>
            <person name="Mueller R."/>
        </authorList>
    </citation>
    <scope>NUCLEOTIDE SEQUENCE [LARGE SCALE GENOMIC DNA]</scope>
    <source>
        <strain evidence="3">So ce56</strain>
    </source>
</reference>
<name>A9GWA8_SORC5</name>
<accession>A9GWA8</accession>
<feature type="compositionally biased region" description="Pro residues" evidence="1">
    <location>
        <begin position="68"/>
        <end position="82"/>
    </location>
</feature>
<dbReference type="KEGG" id="scl:sce3743"/>
<evidence type="ECO:0000313" key="2">
    <source>
        <dbReference type="EMBL" id="CAN93903.1"/>
    </source>
</evidence>
<gene>
    <name evidence="2" type="ordered locus">sce3743</name>
</gene>
<proteinExistence type="predicted"/>
<evidence type="ECO:0000313" key="3">
    <source>
        <dbReference type="Proteomes" id="UP000002139"/>
    </source>
</evidence>
<feature type="compositionally biased region" description="Low complexity" evidence="1">
    <location>
        <begin position="115"/>
        <end position="152"/>
    </location>
</feature>
<dbReference type="AlphaFoldDB" id="A9GWA8"/>
<dbReference type="Proteomes" id="UP000002139">
    <property type="component" value="Chromosome"/>
</dbReference>
<feature type="region of interest" description="Disordered" evidence="1">
    <location>
        <begin position="48"/>
        <end position="153"/>
    </location>
</feature>
<feature type="compositionally biased region" description="Basic residues" evidence="1">
    <location>
        <begin position="83"/>
        <end position="94"/>
    </location>
</feature>
<keyword evidence="3" id="KW-1185">Reference proteome</keyword>
<dbReference type="EMBL" id="AM746676">
    <property type="protein sequence ID" value="CAN93903.1"/>
    <property type="molecule type" value="Genomic_DNA"/>
</dbReference>
<dbReference type="STRING" id="448385.sce3743"/>